<dbReference type="GO" id="GO:0020037">
    <property type="term" value="F:heme binding"/>
    <property type="evidence" value="ECO:0007669"/>
    <property type="project" value="InterPro"/>
</dbReference>
<dbReference type="PANTHER" id="PTHR46696">
    <property type="entry name" value="P450, PUTATIVE (EUROFUNG)-RELATED"/>
    <property type="match status" value="1"/>
</dbReference>
<dbReference type="CDD" id="cd11029">
    <property type="entry name" value="CYP107-like"/>
    <property type="match status" value="1"/>
</dbReference>
<proteinExistence type="inferred from homology"/>
<comment type="similarity">
    <text evidence="1 7">Belongs to the cytochrome P450 family.</text>
</comment>
<name>A0A4R0J186_9ACTN</name>
<sequence>MGGRLEEDFAQPSPPAQLPGLFTREFMQDPYPTYSWLRSIQPVAHVVLPRGVPVKLVTSHEAAREALADPRLSKNPRFLSPSIPRQAVGLPDEFRLGLGHHMVNADPPDHRRLRRVAGAAFTPRRTELLRSRVEAISAQLLDPLVDQGHADFMAAFAHPLPTLVLCELLGVPLNLQAEFREITDPHLAGHRARGRVGRSGRRMRRFVRELIDATRRAPGENLLADLVLATDDGELNESELISTVFLLLIAGHGTSINLLGNGLHALLTHSEQLQHLRGTPALLGPAIEELLRFDSPVDITTWRFAAESFELAGSLIRAGDPVLVSLGAANRDPAAFHEPNRLELSRAGSKHVAFGFGIHYCLGAPLARLQGEIVFAAVLDRLPDLRLDADAGTLRWRSGLLRRGLEHLPIAFRHPGSGQCPVR</sequence>
<feature type="region of interest" description="Disordered" evidence="8">
    <location>
        <begin position="1"/>
        <end position="20"/>
    </location>
</feature>
<dbReference type="InterPro" id="IPR002397">
    <property type="entry name" value="Cyt_P450_B"/>
</dbReference>
<evidence type="ECO:0000313" key="10">
    <source>
        <dbReference type="Proteomes" id="UP000292695"/>
    </source>
</evidence>
<evidence type="ECO:0000256" key="5">
    <source>
        <dbReference type="ARBA" id="ARBA00023004"/>
    </source>
</evidence>
<dbReference type="PRINTS" id="PR00359">
    <property type="entry name" value="BP450"/>
</dbReference>
<keyword evidence="3 7" id="KW-0479">Metal-binding</keyword>
<dbReference type="GO" id="GO:0005506">
    <property type="term" value="F:iron ion binding"/>
    <property type="evidence" value="ECO:0007669"/>
    <property type="project" value="InterPro"/>
</dbReference>
<evidence type="ECO:0000256" key="2">
    <source>
        <dbReference type="ARBA" id="ARBA00022617"/>
    </source>
</evidence>
<dbReference type="AlphaFoldDB" id="A0A4R0J186"/>
<evidence type="ECO:0000256" key="4">
    <source>
        <dbReference type="ARBA" id="ARBA00023002"/>
    </source>
</evidence>
<dbReference type="EMBL" id="SJKA01000004">
    <property type="protein sequence ID" value="TCC34895.1"/>
    <property type="molecule type" value="Genomic_DNA"/>
</dbReference>
<keyword evidence="2 7" id="KW-0349">Heme</keyword>
<dbReference type="InterPro" id="IPR001128">
    <property type="entry name" value="Cyt_P450"/>
</dbReference>
<dbReference type="OrthoDB" id="502624at2"/>
<dbReference type="GO" id="GO:0004497">
    <property type="term" value="F:monooxygenase activity"/>
    <property type="evidence" value="ECO:0007669"/>
    <property type="project" value="UniProtKB-KW"/>
</dbReference>
<evidence type="ECO:0000256" key="6">
    <source>
        <dbReference type="ARBA" id="ARBA00023033"/>
    </source>
</evidence>
<evidence type="ECO:0000313" key="9">
    <source>
        <dbReference type="EMBL" id="TCC34895.1"/>
    </source>
</evidence>
<dbReference type="InterPro" id="IPR017972">
    <property type="entry name" value="Cyt_P450_CS"/>
</dbReference>
<dbReference type="PROSITE" id="PS00086">
    <property type="entry name" value="CYTOCHROME_P450"/>
    <property type="match status" value="1"/>
</dbReference>
<reference evidence="9 10" key="1">
    <citation type="submission" date="2019-02" db="EMBL/GenBank/DDBJ databases">
        <title>Kribbella capetownensis sp. nov. and Kribbella speibonae sp. nov., isolated from soil.</title>
        <authorList>
            <person name="Curtis S.M."/>
            <person name="Norton I."/>
            <person name="Everest G.J."/>
            <person name="Meyers P.R."/>
        </authorList>
    </citation>
    <scope>NUCLEOTIDE SEQUENCE [LARGE SCALE GENOMIC DNA]</scope>
    <source>
        <strain evidence="9 10">DSM 27082</strain>
    </source>
</reference>
<dbReference type="PANTHER" id="PTHR46696:SF1">
    <property type="entry name" value="CYTOCHROME P450 YJIB-RELATED"/>
    <property type="match status" value="1"/>
</dbReference>
<evidence type="ECO:0000256" key="8">
    <source>
        <dbReference type="SAM" id="MobiDB-lite"/>
    </source>
</evidence>
<keyword evidence="10" id="KW-1185">Reference proteome</keyword>
<dbReference type="FunFam" id="1.10.630.10:FF:000018">
    <property type="entry name" value="Cytochrome P450 monooxygenase"/>
    <property type="match status" value="1"/>
</dbReference>
<dbReference type="Proteomes" id="UP000292695">
    <property type="component" value="Unassembled WGS sequence"/>
</dbReference>
<dbReference type="SUPFAM" id="SSF48264">
    <property type="entry name" value="Cytochrome P450"/>
    <property type="match status" value="1"/>
</dbReference>
<keyword evidence="4 7" id="KW-0560">Oxidoreductase</keyword>
<dbReference type="InterPro" id="IPR036396">
    <property type="entry name" value="Cyt_P450_sf"/>
</dbReference>
<keyword evidence="5 7" id="KW-0408">Iron</keyword>
<keyword evidence="6 7" id="KW-0503">Monooxygenase</keyword>
<evidence type="ECO:0000256" key="1">
    <source>
        <dbReference type="ARBA" id="ARBA00010617"/>
    </source>
</evidence>
<comment type="caution">
    <text evidence="9">The sequence shown here is derived from an EMBL/GenBank/DDBJ whole genome shotgun (WGS) entry which is preliminary data.</text>
</comment>
<organism evidence="9 10">
    <name type="scientific">Kribbella sindirgiensis</name>
    <dbReference type="NCBI Taxonomy" id="1124744"/>
    <lineage>
        <taxon>Bacteria</taxon>
        <taxon>Bacillati</taxon>
        <taxon>Actinomycetota</taxon>
        <taxon>Actinomycetes</taxon>
        <taxon>Propionibacteriales</taxon>
        <taxon>Kribbellaceae</taxon>
        <taxon>Kribbella</taxon>
    </lineage>
</organism>
<dbReference type="RefSeq" id="WP_131287704.1">
    <property type="nucleotide sequence ID" value="NZ_SJKA01000004.1"/>
</dbReference>
<evidence type="ECO:0000256" key="7">
    <source>
        <dbReference type="RuleBase" id="RU000461"/>
    </source>
</evidence>
<accession>A0A4R0J186</accession>
<dbReference type="Gene3D" id="1.10.630.10">
    <property type="entry name" value="Cytochrome P450"/>
    <property type="match status" value="1"/>
</dbReference>
<protein>
    <submittedName>
        <fullName evidence="9">Cytochrome P450</fullName>
    </submittedName>
</protein>
<gene>
    <name evidence="9" type="ORF">E0H50_13460</name>
</gene>
<dbReference type="GO" id="GO:0016705">
    <property type="term" value="F:oxidoreductase activity, acting on paired donors, with incorporation or reduction of molecular oxygen"/>
    <property type="evidence" value="ECO:0007669"/>
    <property type="project" value="InterPro"/>
</dbReference>
<dbReference type="Pfam" id="PF00067">
    <property type="entry name" value="p450"/>
    <property type="match status" value="1"/>
</dbReference>
<evidence type="ECO:0000256" key="3">
    <source>
        <dbReference type="ARBA" id="ARBA00022723"/>
    </source>
</evidence>